<reference evidence="2 3" key="1">
    <citation type="journal article" date="2003" name="Genome Res.">
        <title>Comparative genome analysis of Vibrio vulnificus, a marine pathogen.</title>
        <authorList>
            <person name="Chen C.Y."/>
            <person name="Wu K.M."/>
            <person name="Chang Y.C."/>
            <person name="Chang C.H."/>
            <person name="Tsai H.C."/>
            <person name="Liao T.L."/>
            <person name="Liu Y.M."/>
            <person name="Chen H.J."/>
            <person name="Shen A.B."/>
            <person name="Li J.C."/>
            <person name="Su T.L."/>
            <person name="Shao C.P."/>
            <person name="Lee C.T."/>
            <person name="Hor L.I."/>
            <person name="Tsai S.F."/>
        </authorList>
    </citation>
    <scope>NUCLEOTIDE SEQUENCE [LARGE SCALE GENOMIC DNA]</scope>
    <source>
        <strain evidence="2 3">YJ016</strain>
    </source>
</reference>
<proteinExistence type="predicted"/>
<dbReference type="AlphaFoldDB" id="Q7MG48"/>
<keyword evidence="1" id="KW-0472">Membrane</keyword>
<evidence type="ECO:0000256" key="1">
    <source>
        <dbReference type="SAM" id="Phobius"/>
    </source>
</evidence>
<feature type="transmembrane region" description="Helical" evidence="1">
    <location>
        <begin position="12"/>
        <end position="34"/>
    </location>
</feature>
<evidence type="ECO:0000313" key="2">
    <source>
        <dbReference type="EMBL" id="BAC96147.1"/>
    </source>
</evidence>
<sequence>MLFEKLTPREIFITVKVFMIAWLSYTELNIIVSLRIHKYTQYHKLTD</sequence>
<keyword evidence="1" id="KW-1133">Transmembrane helix</keyword>
<protein>
    <submittedName>
        <fullName evidence="2">Uncharacterized protein</fullName>
    </submittedName>
</protein>
<dbReference type="Proteomes" id="UP000002675">
    <property type="component" value="Chromosome II"/>
</dbReference>
<accession>Q7MG48</accession>
<gene>
    <name evidence="2" type="ordered locus">VVA0121</name>
</gene>
<name>Q7MG48_VIBVY</name>
<organism evidence="2 3">
    <name type="scientific">Vibrio vulnificus (strain YJ016)</name>
    <dbReference type="NCBI Taxonomy" id="196600"/>
    <lineage>
        <taxon>Bacteria</taxon>
        <taxon>Pseudomonadati</taxon>
        <taxon>Pseudomonadota</taxon>
        <taxon>Gammaproteobacteria</taxon>
        <taxon>Vibrionales</taxon>
        <taxon>Vibrionaceae</taxon>
        <taxon>Vibrio</taxon>
    </lineage>
</organism>
<keyword evidence="1" id="KW-0812">Transmembrane</keyword>
<dbReference type="EMBL" id="BA000038">
    <property type="protein sequence ID" value="BAC96147.1"/>
    <property type="molecule type" value="Genomic_DNA"/>
</dbReference>
<evidence type="ECO:0000313" key="3">
    <source>
        <dbReference type="Proteomes" id="UP000002675"/>
    </source>
</evidence>
<dbReference type="KEGG" id="vvy:VVA0121"/>
<dbReference type="HOGENOM" id="CLU_3174733_0_0_6"/>